<dbReference type="EMBL" id="DS178269">
    <property type="protein sequence ID" value="EFP78185.1"/>
    <property type="molecule type" value="Genomic_DNA"/>
</dbReference>
<accession>E3K1L0</accession>
<name>E3K1L0_PUCGT</name>
<dbReference type="Proteomes" id="UP000008783">
    <property type="component" value="Unassembled WGS sequence"/>
</dbReference>
<dbReference type="VEuPathDB" id="FungiDB:PGTG_04141"/>
<reference evidence="3" key="2">
    <citation type="journal article" date="2011" name="Proc. Natl. Acad. Sci. U.S.A.">
        <title>Obligate biotrophy features unraveled by the genomic analysis of rust fungi.</title>
        <authorList>
            <person name="Duplessis S."/>
            <person name="Cuomo C.A."/>
            <person name="Lin Y.-C."/>
            <person name="Aerts A."/>
            <person name="Tisserant E."/>
            <person name="Veneault-Fourrey C."/>
            <person name="Joly D.L."/>
            <person name="Hacquard S."/>
            <person name="Amselem J."/>
            <person name="Cantarel B.L."/>
            <person name="Chiu R."/>
            <person name="Coutinho P.M."/>
            <person name="Feau N."/>
            <person name="Field M."/>
            <person name="Frey P."/>
            <person name="Gelhaye E."/>
            <person name="Goldberg J."/>
            <person name="Grabherr M.G."/>
            <person name="Kodira C.D."/>
            <person name="Kohler A."/>
            <person name="Kuees U."/>
            <person name="Lindquist E.A."/>
            <person name="Lucas S.M."/>
            <person name="Mago R."/>
            <person name="Mauceli E."/>
            <person name="Morin E."/>
            <person name="Murat C."/>
            <person name="Pangilinan J.L."/>
            <person name="Park R."/>
            <person name="Pearson M."/>
            <person name="Quesneville H."/>
            <person name="Rouhier N."/>
            <person name="Sakthikumar S."/>
            <person name="Salamov A.A."/>
            <person name="Schmutz J."/>
            <person name="Selles B."/>
            <person name="Shapiro H."/>
            <person name="Tanguay P."/>
            <person name="Tuskan G.A."/>
            <person name="Henrissat B."/>
            <person name="Van de Peer Y."/>
            <person name="Rouze P."/>
            <person name="Ellis J.G."/>
            <person name="Dodds P.N."/>
            <person name="Schein J.E."/>
            <person name="Zhong S."/>
            <person name="Hamelin R.C."/>
            <person name="Grigoriev I.V."/>
            <person name="Szabo L.J."/>
            <person name="Martin F."/>
        </authorList>
    </citation>
    <scope>NUCLEOTIDE SEQUENCE [LARGE SCALE GENOMIC DNA]</scope>
    <source>
        <strain evidence="3">CRL 75-36-700-3 / race SCCL</strain>
    </source>
</reference>
<proteinExistence type="predicted"/>
<dbReference type="PANTHER" id="PTHR45023">
    <property type="match status" value="1"/>
</dbReference>
<dbReference type="STRING" id="418459.E3K1L0"/>
<gene>
    <name evidence="2" type="ORF">PGTG_04141</name>
</gene>
<feature type="compositionally biased region" description="Low complexity" evidence="1">
    <location>
        <begin position="1"/>
        <end position="17"/>
    </location>
</feature>
<reference key="1">
    <citation type="submission" date="2007-01" db="EMBL/GenBank/DDBJ databases">
        <title>The Genome Sequence of Puccinia graminis f. sp. tritici Strain CRL 75-36-700-3.</title>
        <authorList>
            <consortium name="The Broad Institute Genome Sequencing Platform"/>
            <person name="Birren B."/>
            <person name="Lander E."/>
            <person name="Galagan J."/>
            <person name="Nusbaum C."/>
            <person name="Devon K."/>
            <person name="Cuomo C."/>
            <person name="Jaffe D."/>
            <person name="Butler J."/>
            <person name="Alvarez P."/>
            <person name="Gnerre S."/>
            <person name="Grabherr M."/>
            <person name="Mauceli E."/>
            <person name="Brockman W."/>
            <person name="Young S."/>
            <person name="LaButti K."/>
            <person name="Sykes S."/>
            <person name="DeCaprio D."/>
            <person name="Crawford M."/>
            <person name="Koehrsen M."/>
            <person name="Engels R."/>
            <person name="Montgomery P."/>
            <person name="Pearson M."/>
            <person name="Howarth C."/>
            <person name="Larson L."/>
            <person name="White J."/>
            <person name="Zeng Q."/>
            <person name="Kodira C."/>
            <person name="Yandava C."/>
            <person name="Alvarado L."/>
            <person name="O'Leary S."/>
            <person name="Szabo L."/>
            <person name="Dean R."/>
            <person name="Schein J."/>
        </authorList>
    </citation>
    <scope>NUCLEOTIDE SEQUENCE</scope>
    <source>
        <strain>CRL 75-36-700-3</strain>
    </source>
</reference>
<dbReference type="OrthoDB" id="76487at2759"/>
<dbReference type="GeneID" id="10541815"/>
<evidence type="ECO:0000313" key="3">
    <source>
        <dbReference type="Proteomes" id="UP000008783"/>
    </source>
</evidence>
<evidence type="ECO:0008006" key="4">
    <source>
        <dbReference type="Google" id="ProtNLM"/>
    </source>
</evidence>
<organism evidence="2 3">
    <name type="scientific">Puccinia graminis f. sp. tritici (strain CRL 75-36-700-3 / race SCCL)</name>
    <name type="common">Black stem rust fungus</name>
    <dbReference type="NCBI Taxonomy" id="418459"/>
    <lineage>
        <taxon>Eukaryota</taxon>
        <taxon>Fungi</taxon>
        <taxon>Dikarya</taxon>
        <taxon>Basidiomycota</taxon>
        <taxon>Pucciniomycotina</taxon>
        <taxon>Pucciniomycetes</taxon>
        <taxon>Pucciniales</taxon>
        <taxon>Pucciniaceae</taxon>
        <taxon>Puccinia</taxon>
    </lineage>
</organism>
<keyword evidence="3" id="KW-1185">Reference proteome</keyword>
<sequence length="128" mass="14275">MPATATPNPSAPAPATSEGPADSNKPHRAPNFGHEEDEQLAKSWVVISEDAIRSNNQKLEDFWARVLEDFNKYTPGPRRDASGISIRWKALQKACLKFCAIYDQIKQNPASGSSPDDWILDARQAYYK</sequence>
<dbReference type="InParanoid" id="E3K1L0"/>
<dbReference type="PANTHER" id="PTHR45023:SF4">
    <property type="entry name" value="GLYCINE-RICH PROTEIN-RELATED"/>
    <property type="match status" value="1"/>
</dbReference>
<dbReference type="RefSeq" id="XP_003322604.1">
    <property type="nucleotide sequence ID" value="XM_003322556.1"/>
</dbReference>
<dbReference type="HOGENOM" id="CLU_111676_0_0_1"/>
<dbReference type="AlphaFoldDB" id="E3K1L0"/>
<dbReference type="OMA" id="RIENTHR"/>
<dbReference type="KEGG" id="pgr:PGTG_04141"/>
<feature type="region of interest" description="Disordered" evidence="1">
    <location>
        <begin position="1"/>
        <end position="36"/>
    </location>
</feature>
<evidence type="ECO:0000313" key="2">
    <source>
        <dbReference type="EMBL" id="EFP78185.1"/>
    </source>
</evidence>
<evidence type="ECO:0000256" key="1">
    <source>
        <dbReference type="SAM" id="MobiDB-lite"/>
    </source>
</evidence>
<protein>
    <recommendedName>
        <fullName evidence="4">No apical meristem-associated C-terminal domain-containing protein</fullName>
    </recommendedName>
</protein>